<evidence type="ECO:0000256" key="7">
    <source>
        <dbReference type="SAM" id="Phobius"/>
    </source>
</evidence>
<dbReference type="Pfam" id="PF01554">
    <property type="entry name" value="MatE"/>
    <property type="match status" value="2"/>
</dbReference>
<feature type="transmembrane region" description="Helical" evidence="7">
    <location>
        <begin position="324"/>
        <end position="347"/>
    </location>
</feature>
<feature type="transmembrane region" description="Helical" evidence="7">
    <location>
        <begin position="418"/>
        <end position="437"/>
    </location>
</feature>
<feature type="transmembrane region" description="Helical" evidence="7">
    <location>
        <begin position="197"/>
        <end position="218"/>
    </location>
</feature>
<feature type="transmembrane region" description="Helical" evidence="7">
    <location>
        <begin position="168"/>
        <end position="191"/>
    </location>
</feature>
<keyword evidence="9" id="KW-1185">Reference proteome</keyword>
<evidence type="ECO:0000256" key="1">
    <source>
        <dbReference type="ARBA" id="ARBA00004429"/>
    </source>
</evidence>
<accession>A0ABS5I6W1</accession>
<feature type="transmembrane region" description="Helical" evidence="7">
    <location>
        <begin position="359"/>
        <end position="379"/>
    </location>
</feature>
<feature type="transmembrane region" description="Helical" evidence="7">
    <location>
        <begin position="21"/>
        <end position="42"/>
    </location>
</feature>
<dbReference type="InterPro" id="IPR048279">
    <property type="entry name" value="MdtK-like"/>
</dbReference>
<keyword evidence="6 7" id="KW-0472">Membrane</keyword>
<dbReference type="InterPro" id="IPR052031">
    <property type="entry name" value="Membrane_Transporter-Flippase"/>
</dbReference>
<feature type="transmembrane region" description="Helical" evidence="7">
    <location>
        <begin position="281"/>
        <end position="303"/>
    </location>
</feature>
<dbReference type="PIRSF" id="PIRSF006603">
    <property type="entry name" value="DinF"/>
    <property type="match status" value="1"/>
</dbReference>
<keyword evidence="3" id="KW-1003">Cell membrane</keyword>
<keyword evidence="4 7" id="KW-0812">Transmembrane</keyword>
<feature type="transmembrane region" description="Helical" evidence="7">
    <location>
        <begin position="249"/>
        <end position="269"/>
    </location>
</feature>
<proteinExistence type="predicted"/>
<protein>
    <submittedName>
        <fullName evidence="8">MATE family efflux transporter</fullName>
    </submittedName>
</protein>
<dbReference type="Proteomes" id="UP000811844">
    <property type="component" value="Unassembled WGS sequence"/>
</dbReference>
<evidence type="ECO:0000256" key="4">
    <source>
        <dbReference type="ARBA" id="ARBA00022692"/>
    </source>
</evidence>
<comment type="caution">
    <text evidence="8">The sequence shown here is derived from an EMBL/GenBank/DDBJ whole genome shotgun (WGS) entry which is preliminary data.</text>
</comment>
<feature type="transmembrane region" description="Helical" evidence="7">
    <location>
        <begin position="48"/>
        <end position="71"/>
    </location>
</feature>
<reference evidence="8 9" key="1">
    <citation type="submission" date="2020-02" db="EMBL/GenBank/DDBJ databases">
        <title>Shewanella WXL01 sp. nov., a marine bacterium isolated from green algae in Luhuitou Fringing Reef (Northern South China Sea).</title>
        <authorList>
            <person name="Wang X."/>
        </authorList>
    </citation>
    <scope>NUCLEOTIDE SEQUENCE [LARGE SCALE GENOMIC DNA]</scope>
    <source>
        <strain evidence="8 9">MCCC 1A01895</strain>
    </source>
</reference>
<dbReference type="InterPro" id="IPR002528">
    <property type="entry name" value="MATE_fam"/>
</dbReference>
<evidence type="ECO:0000256" key="3">
    <source>
        <dbReference type="ARBA" id="ARBA00022475"/>
    </source>
</evidence>
<sequence>MNDKHGLLTQPIGRVLLNMTLPNLLGILTVLGSSLVDMFFIGKLGTESLSAVSFTFPVTLVLSSIVIGIGAGLSTNLGRLIGSRNNHIAKVFLFDVMCFTLVIIAALSLLGLATIKPLFGLLGANATTLLLINDYMFYWFLSAPILAILMVGNQALRATGDTRPPAKIMMSAAIVNVILDPILIFGFGPIAPLGLEGAAIATSISWLVALSVSSYLILIKRELVAFAAFNWQRILHNWRSLAHIARPATLMNMINPIANGVIMAMLARVDHSSVAAFGTGIRIESVLLIVVMALSSSLTPFIAQNLGAGQPKRAKQALLMSLKFVFVLQTLLYIPLYFSANFITHLFTSDPLVVDWLNFYLIVIPTAYGALGMVIVFANSLNAYHQPVRSLMLNLTRLILLLLPLAALGLVLGGVKGLLVALPVTNMLMGIVSYILATKVAEPNKKQYHHASDVAVE</sequence>
<feature type="transmembrane region" description="Helical" evidence="7">
    <location>
        <begin position="92"/>
        <end position="115"/>
    </location>
</feature>
<feature type="transmembrane region" description="Helical" evidence="7">
    <location>
        <begin position="391"/>
        <end position="412"/>
    </location>
</feature>
<organism evidence="8 9">
    <name type="scientific">Shewanella intestini</name>
    <dbReference type="NCBI Taxonomy" id="2017544"/>
    <lineage>
        <taxon>Bacteria</taxon>
        <taxon>Pseudomonadati</taxon>
        <taxon>Pseudomonadota</taxon>
        <taxon>Gammaproteobacteria</taxon>
        <taxon>Alteromonadales</taxon>
        <taxon>Shewanellaceae</taxon>
        <taxon>Shewanella</taxon>
    </lineage>
</organism>
<dbReference type="PANTHER" id="PTHR43549">
    <property type="entry name" value="MULTIDRUG RESISTANCE PROTEIN YPNP-RELATED"/>
    <property type="match status" value="1"/>
</dbReference>
<evidence type="ECO:0000256" key="6">
    <source>
        <dbReference type="ARBA" id="ARBA00023136"/>
    </source>
</evidence>
<gene>
    <name evidence="8" type="ORF">G3R48_16505</name>
</gene>
<evidence type="ECO:0000313" key="9">
    <source>
        <dbReference type="Proteomes" id="UP000811844"/>
    </source>
</evidence>
<dbReference type="PANTHER" id="PTHR43549:SF3">
    <property type="entry name" value="MULTIDRUG RESISTANCE PROTEIN YPNP-RELATED"/>
    <property type="match status" value="1"/>
</dbReference>
<keyword evidence="2" id="KW-0813">Transport</keyword>
<keyword evidence="5 7" id="KW-1133">Transmembrane helix</keyword>
<evidence type="ECO:0000256" key="2">
    <source>
        <dbReference type="ARBA" id="ARBA00022448"/>
    </source>
</evidence>
<dbReference type="NCBIfam" id="TIGR00797">
    <property type="entry name" value="matE"/>
    <property type="match status" value="1"/>
</dbReference>
<evidence type="ECO:0000256" key="5">
    <source>
        <dbReference type="ARBA" id="ARBA00022989"/>
    </source>
</evidence>
<dbReference type="EMBL" id="JAAIKR010000024">
    <property type="protein sequence ID" value="MBR9729573.1"/>
    <property type="molecule type" value="Genomic_DNA"/>
</dbReference>
<feature type="transmembrane region" description="Helical" evidence="7">
    <location>
        <begin position="135"/>
        <end position="156"/>
    </location>
</feature>
<dbReference type="RefSeq" id="WP_153666302.1">
    <property type="nucleotide sequence ID" value="NZ_JAAIKR010000024.1"/>
</dbReference>
<evidence type="ECO:0000313" key="8">
    <source>
        <dbReference type="EMBL" id="MBR9729573.1"/>
    </source>
</evidence>
<name>A0ABS5I6W1_9GAMM</name>
<comment type="subcellular location">
    <subcellularLocation>
        <location evidence="1">Cell inner membrane</location>
        <topology evidence="1">Multi-pass membrane protein</topology>
    </subcellularLocation>
</comment>